<feature type="compositionally biased region" description="Low complexity" evidence="1">
    <location>
        <begin position="236"/>
        <end position="249"/>
    </location>
</feature>
<organism evidence="2 3">
    <name type="scientific">Dioscorea cayennensis subsp. rotundata</name>
    <name type="common">White Guinea yam</name>
    <name type="synonym">Dioscorea rotundata</name>
    <dbReference type="NCBI Taxonomy" id="55577"/>
    <lineage>
        <taxon>Eukaryota</taxon>
        <taxon>Viridiplantae</taxon>
        <taxon>Streptophyta</taxon>
        <taxon>Embryophyta</taxon>
        <taxon>Tracheophyta</taxon>
        <taxon>Spermatophyta</taxon>
        <taxon>Magnoliopsida</taxon>
        <taxon>Liliopsida</taxon>
        <taxon>Dioscoreales</taxon>
        <taxon>Dioscoreaceae</taxon>
        <taxon>Dioscorea</taxon>
    </lineage>
</organism>
<dbReference type="PANTHER" id="PTHR31182">
    <property type="entry name" value="C2 NT-TYPE DOMAIN-CONTAINING PROTEIN"/>
    <property type="match status" value="1"/>
</dbReference>
<reference evidence="3" key="1">
    <citation type="submission" date="2025-08" db="UniProtKB">
        <authorList>
            <consortium name="RefSeq"/>
        </authorList>
    </citation>
    <scope>IDENTIFICATION</scope>
</reference>
<feature type="region of interest" description="Disordered" evidence="1">
    <location>
        <begin position="232"/>
        <end position="261"/>
    </location>
</feature>
<feature type="compositionally biased region" description="Basic residues" evidence="1">
    <location>
        <begin position="251"/>
        <end position="261"/>
    </location>
</feature>
<proteinExistence type="predicted"/>
<dbReference type="RefSeq" id="XP_039143578.1">
    <property type="nucleotide sequence ID" value="XM_039287644.1"/>
</dbReference>
<dbReference type="PANTHER" id="PTHR31182:SF17">
    <property type="entry name" value="EEIG1_EHBP1 PROTEIN AMINO-TERMINAL DOMAIN PROTEIN"/>
    <property type="match status" value="1"/>
</dbReference>
<keyword evidence="2" id="KW-1185">Reference proteome</keyword>
<dbReference type="GeneID" id="120280711"/>
<accession>A0AB40CWJ4</accession>
<dbReference type="Proteomes" id="UP001515500">
    <property type="component" value="Chromosome 17"/>
</dbReference>
<evidence type="ECO:0000256" key="1">
    <source>
        <dbReference type="SAM" id="MobiDB-lite"/>
    </source>
</evidence>
<feature type="region of interest" description="Disordered" evidence="1">
    <location>
        <begin position="1"/>
        <end position="29"/>
    </location>
</feature>
<dbReference type="AlphaFoldDB" id="A0AB40CWJ4"/>
<sequence>MVVNKVMKWSPWSPAPTSPETKKKKKKKKKKCNVIMKVVKVEGLVLPASGAGDTRVAAVEIRWKDSLQRKEQKFSYFRGMKRSKKMVKNVSGDRVVDGGGAAVWDENLSFPFNPDSSSAWEVSFSILYGTQKERKKGKPLEEVGSAEINLAEWICNYKVEVRGKETEFQGQRKTLPIIIRTENLSCNALLYVIFSLEEGNAEKPDDKYNSGQMDTEYMNSSHFVKLNEEQDRFNASSTSTSNSNSGGSSPSKHKLFSWSKRRKNSSENVNEKVAEIDNCVTKEKEEDPIGRWEQREYISRDKQTKLRIQTFFASIDQRDESANGESACTTLVAVITDAIHRRRLNTPTRIEFDRLIREGSSEWQKLCRNKTYVEQFPNKHFDLETILEAKVRPINVVSEKSYIGFFQPESFESLQGAMSFDNIWEEITEGIHEGDQKVYIVSWNDHFFVLKLEANVYQIIDTLGERLYEGCNKAYILEFDEASEMYQLPEINGDDSEEELVSRGKECCREFIKRFLAAIPLREELEMEEKGKENGTTSIALHQRLQIDFHLTEANCS</sequence>
<evidence type="ECO:0000313" key="3">
    <source>
        <dbReference type="RefSeq" id="XP_039143578.1"/>
    </source>
</evidence>
<evidence type="ECO:0000313" key="2">
    <source>
        <dbReference type="Proteomes" id="UP001515500"/>
    </source>
</evidence>
<protein>
    <submittedName>
        <fullName evidence="3">Uncharacterized protein LOC120280711</fullName>
    </submittedName>
</protein>
<name>A0AB40CWJ4_DIOCR</name>
<gene>
    <name evidence="3" type="primary">LOC120280711</name>
</gene>